<feature type="region of interest" description="Disordered" evidence="1">
    <location>
        <begin position="211"/>
        <end position="244"/>
    </location>
</feature>
<sequence length="688" mass="76213">MELAPVPDRQRYALLISFGAAVNIDIRNGDGAYYNWMLDFFRSASSSQAACVRGFHAMASQTVTQPENQEKFNQVTLEAVDDLIRHSPDVPVLVVNWHMRFTGQANAHTGRGIHKGLVESIKALCKKYGKECRFILTVHEFRGQGMLEELSPHLDGIIALNPTVRLELVHLLGGAAQVIHLSQVPNFMRTQSGEAADALRRGLALGPEIFPRSGGGASSSSSSSSLSIGGGSSSSSSSSESTTKLPATGFDYDVVIGHWIARLKETTRHAPPSSSSSSSTAISRLPPNPHSRLKGILIFGTICGRHVTAATLRALALAIRKRPKVFDGQFKVVIAGNPKNKGLMASFKSLIEEERLTNISIINAIDTLDRLACVKYAISFDTDGYRDNASAMINVIRAGFLLFSRRSAEEKAFYRGVAVAETDEDLIKRALDIIAECEGENGDNRRAYYLAAQQGRSRRAAPDRVGEALDHIFHVIAFPRAVLPHPRGVLGTVLPSTLGDVDPDFDDMEVSSIPWLDEEEDPDLSPLPYPSQDDDLGDGRTRQQREMYYYGYDDDDEDDDDDDGDFEEEEEGDDEDSIAPSTVPVQPALPVVFASNIQDGHESSSSDNDEDHDEDEDEEDPYFSPLLYPAQDDDLGDERTRQQREMYYYGYDDDDDDDEGDEDDLDEEEDDEGDEDDENESRRKRRRR</sequence>
<comment type="caution">
    <text evidence="2">The sequence shown here is derived from an EMBL/GenBank/DDBJ whole genome shotgun (WGS) entry which is preliminary data.</text>
</comment>
<evidence type="ECO:0008006" key="4">
    <source>
        <dbReference type="Google" id="ProtNLM"/>
    </source>
</evidence>
<gene>
    <name evidence="2" type="ORF">HU811_03350</name>
</gene>
<feature type="compositionally biased region" description="Acidic residues" evidence="1">
    <location>
        <begin position="607"/>
        <end position="621"/>
    </location>
</feature>
<keyword evidence="3" id="KW-1185">Reference proteome</keyword>
<name>A0ABR6UM21_9PSED</name>
<proteinExistence type="predicted"/>
<dbReference type="EMBL" id="JABWQV010000007">
    <property type="protein sequence ID" value="MBC3345668.1"/>
    <property type="molecule type" value="Genomic_DNA"/>
</dbReference>
<dbReference type="Proteomes" id="UP000617171">
    <property type="component" value="Unassembled WGS sequence"/>
</dbReference>
<organism evidence="2 3">
    <name type="scientific">Pseudomonas tehranensis</name>
    <dbReference type="NCBI Taxonomy" id="2745502"/>
    <lineage>
        <taxon>Bacteria</taxon>
        <taxon>Pseudomonadati</taxon>
        <taxon>Pseudomonadota</taxon>
        <taxon>Gammaproteobacteria</taxon>
        <taxon>Pseudomonadales</taxon>
        <taxon>Pseudomonadaceae</taxon>
        <taxon>Pseudomonas</taxon>
    </lineage>
</organism>
<dbReference type="RefSeq" id="WP_186653940.1">
    <property type="nucleotide sequence ID" value="NZ_JABWQV010000007.1"/>
</dbReference>
<feature type="compositionally biased region" description="Acidic residues" evidence="1">
    <location>
        <begin position="651"/>
        <end position="679"/>
    </location>
</feature>
<feature type="compositionally biased region" description="Low complexity" evidence="1">
    <location>
        <begin position="218"/>
        <end position="241"/>
    </location>
</feature>
<evidence type="ECO:0000313" key="3">
    <source>
        <dbReference type="Proteomes" id="UP000617171"/>
    </source>
</evidence>
<reference evidence="2 3" key="1">
    <citation type="journal article" date="2020" name="Microorganisms">
        <title>Reliable Identification of Environmental Pseudomonas Isolates Using the rpoD Gene.</title>
        <authorList>
            <consortium name="The Broad Institute Genome Sequencing Platform"/>
            <person name="Girard L."/>
            <person name="Lood C."/>
            <person name="Rokni-Zadeh H."/>
            <person name="van Noort V."/>
            <person name="Lavigne R."/>
            <person name="De Mot R."/>
        </authorList>
    </citation>
    <scope>NUCLEOTIDE SEQUENCE [LARGE SCALE GENOMIC DNA]</scope>
    <source>
        <strain evidence="2 3">SWRI196</strain>
    </source>
</reference>
<feature type="compositionally biased region" description="Acidic residues" evidence="1">
    <location>
        <begin position="552"/>
        <end position="577"/>
    </location>
</feature>
<feature type="region of interest" description="Disordered" evidence="1">
    <location>
        <begin position="514"/>
        <end position="688"/>
    </location>
</feature>
<evidence type="ECO:0000256" key="1">
    <source>
        <dbReference type="SAM" id="MobiDB-lite"/>
    </source>
</evidence>
<accession>A0ABR6UM21</accession>
<feature type="region of interest" description="Disordered" evidence="1">
    <location>
        <begin position="266"/>
        <end position="287"/>
    </location>
</feature>
<protein>
    <recommendedName>
        <fullName evidence="4">VWFA domain-containing protein</fullName>
    </recommendedName>
</protein>
<evidence type="ECO:0000313" key="2">
    <source>
        <dbReference type="EMBL" id="MBC3345668.1"/>
    </source>
</evidence>